<dbReference type="Gene3D" id="3.40.50.620">
    <property type="entry name" value="HUPs"/>
    <property type="match status" value="1"/>
</dbReference>
<dbReference type="PROSITE" id="PS00178">
    <property type="entry name" value="AA_TRNA_LIGASE_I"/>
    <property type="match status" value="1"/>
</dbReference>
<comment type="caution">
    <text evidence="10">The sequence shown here is derived from an EMBL/GenBank/DDBJ whole genome shotgun (WGS) entry which is preliminary data.</text>
</comment>
<dbReference type="EMBL" id="PFAH01000002">
    <property type="protein sequence ID" value="PIR98257.1"/>
    <property type="molecule type" value="Genomic_DNA"/>
</dbReference>
<dbReference type="NCBIfam" id="TIGR00233">
    <property type="entry name" value="trpS"/>
    <property type="match status" value="1"/>
</dbReference>
<feature type="binding site" evidence="8">
    <location>
        <begin position="146"/>
        <end position="148"/>
    </location>
    <ligand>
        <name>ATP</name>
        <dbReference type="ChEBI" id="CHEBI:30616"/>
    </ligand>
</feature>
<keyword evidence="3 8" id="KW-0547">Nucleotide-binding</keyword>
<evidence type="ECO:0000256" key="2">
    <source>
        <dbReference type="ARBA" id="ARBA00022598"/>
    </source>
</evidence>
<dbReference type="GO" id="GO:0004830">
    <property type="term" value="F:tryptophan-tRNA ligase activity"/>
    <property type="evidence" value="ECO:0007669"/>
    <property type="project" value="UniProtKB-UniRule"/>
</dbReference>
<evidence type="ECO:0000256" key="1">
    <source>
        <dbReference type="ARBA" id="ARBA00005594"/>
    </source>
</evidence>
<comment type="function">
    <text evidence="8">Catalyzes the attachment of tryptophan to tRNA(Trp).</text>
</comment>
<feature type="binding site" evidence="8">
    <location>
        <position position="134"/>
    </location>
    <ligand>
        <name>L-tryptophan</name>
        <dbReference type="ChEBI" id="CHEBI:57912"/>
    </ligand>
</feature>
<organism evidence="10 11">
    <name type="scientific">Candidatus Colwellbacteria bacterium CG10_big_fil_rev_8_21_14_0_10_42_22</name>
    <dbReference type="NCBI Taxonomy" id="1974540"/>
    <lineage>
        <taxon>Bacteria</taxon>
        <taxon>Candidatus Colwelliibacteriota</taxon>
    </lineage>
</organism>
<accession>A0A2H0VGM3</accession>
<proteinExistence type="inferred from homology"/>
<dbReference type="SUPFAM" id="SSF52374">
    <property type="entry name" value="Nucleotidylyl transferase"/>
    <property type="match status" value="1"/>
</dbReference>
<dbReference type="GO" id="GO:0006436">
    <property type="term" value="P:tryptophanyl-tRNA aminoacylation"/>
    <property type="evidence" value="ECO:0007669"/>
    <property type="project" value="UniProtKB-UniRule"/>
</dbReference>
<keyword evidence="2 8" id="KW-0436">Ligase</keyword>
<name>A0A2H0VGM3_9BACT</name>
<evidence type="ECO:0000313" key="11">
    <source>
        <dbReference type="Proteomes" id="UP000231466"/>
    </source>
</evidence>
<comment type="similarity">
    <text evidence="1 8 9">Belongs to the class-I aminoacyl-tRNA synthetase family.</text>
</comment>
<dbReference type="PANTHER" id="PTHR43766">
    <property type="entry name" value="TRYPTOPHAN--TRNA LIGASE, MITOCHONDRIAL"/>
    <property type="match status" value="1"/>
</dbReference>
<dbReference type="GO" id="GO:0005829">
    <property type="term" value="C:cytosol"/>
    <property type="evidence" value="ECO:0007669"/>
    <property type="project" value="TreeGrafter"/>
</dbReference>
<dbReference type="GO" id="GO:0005524">
    <property type="term" value="F:ATP binding"/>
    <property type="evidence" value="ECO:0007669"/>
    <property type="project" value="UniProtKB-UniRule"/>
</dbReference>
<evidence type="ECO:0000256" key="8">
    <source>
        <dbReference type="HAMAP-Rule" id="MF_00140"/>
    </source>
</evidence>
<evidence type="ECO:0000256" key="9">
    <source>
        <dbReference type="RuleBase" id="RU363036"/>
    </source>
</evidence>
<dbReference type="InterPro" id="IPR001412">
    <property type="entry name" value="aa-tRNA-synth_I_CS"/>
</dbReference>
<keyword evidence="6 8" id="KW-0030">Aminoacyl-tRNA synthetase</keyword>
<dbReference type="Pfam" id="PF00579">
    <property type="entry name" value="tRNA-synt_1b"/>
    <property type="match status" value="1"/>
</dbReference>
<dbReference type="PRINTS" id="PR01039">
    <property type="entry name" value="TRNASYNTHTRP"/>
</dbReference>
<sequence length="337" mass="37593">MSKIVVSGLKPSGKLHIGNYLGAIKQLVELQKKDYKRFYFIADYHALTTKYNPSEKRVEIFNMAVDALAAGIDPKKSILFIQSHIPTHNNLAWLLGTVTSSGQLGRMIEYKEKIKSGQVPNAGLLNYPILMAADILIYDADFVPVGEDQRQHLELTRDIANAFNNNFGETFQLPKALHNATPRVMSLSDPTKKMSKSTPNGCLFLSDPPKVVEKKIMSAKTDSQTSISFDPKKRPGISNLLSIYSGISGRSIEKLVKEFKGKGYAEFKKSMAKEMNDFLKPLQMKRKKLLADKKSVMKILEEGAKKAIPIAERKLAEVQKRAGLIPTPNDNRRLSGI</sequence>
<evidence type="ECO:0000256" key="5">
    <source>
        <dbReference type="ARBA" id="ARBA00022917"/>
    </source>
</evidence>
<reference evidence="11" key="1">
    <citation type="submission" date="2017-09" db="EMBL/GenBank/DDBJ databases">
        <title>Depth-based differentiation of microbial function through sediment-hosted aquifers and enrichment of novel symbionts in the deep terrestrial subsurface.</title>
        <authorList>
            <person name="Probst A.J."/>
            <person name="Ladd B."/>
            <person name="Jarett J.K."/>
            <person name="Geller-Mcgrath D.E."/>
            <person name="Sieber C.M.K."/>
            <person name="Emerson J.B."/>
            <person name="Anantharaman K."/>
            <person name="Thomas B.C."/>
            <person name="Malmstrom R."/>
            <person name="Stieglmeier M."/>
            <person name="Klingl A."/>
            <person name="Woyke T."/>
            <person name="Ryan C.M."/>
            <person name="Banfield J.F."/>
        </authorList>
    </citation>
    <scope>NUCLEOTIDE SEQUENCE [LARGE SCALE GENOMIC DNA]</scope>
</reference>
<feature type="binding site" evidence="8">
    <location>
        <begin position="18"/>
        <end position="19"/>
    </location>
    <ligand>
        <name>ATP</name>
        <dbReference type="ChEBI" id="CHEBI:30616"/>
    </ligand>
</feature>
<protein>
    <recommendedName>
        <fullName evidence="8">Tryptophan--tRNA ligase</fullName>
        <ecNumber evidence="8">6.1.1.2</ecNumber>
    </recommendedName>
    <alternativeName>
        <fullName evidence="8">Tryptophanyl-tRNA synthetase</fullName>
        <shortName evidence="8">TrpRS</shortName>
    </alternativeName>
</protein>
<feature type="binding site" evidence="8">
    <location>
        <position position="184"/>
    </location>
    <ligand>
        <name>ATP</name>
        <dbReference type="ChEBI" id="CHEBI:30616"/>
    </ligand>
</feature>
<dbReference type="InterPro" id="IPR050203">
    <property type="entry name" value="Trp-tRNA_synthetase"/>
</dbReference>
<feature type="short sequence motif" description="'HIGH' region" evidence="8">
    <location>
        <begin position="11"/>
        <end position="19"/>
    </location>
</feature>
<dbReference type="CDD" id="cd00806">
    <property type="entry name" value="TrpRS_core"/>
    <property type="match status" value="1"/>
</dbReference>
<comment type="subunit">
    <text evidence="8">Homodimer.</text>
</comment>
<dbReference type="EC" id="6.1.1.2" evidence="8"/>
<dbReference type="AlphaFoldDB" id="A0A2H0VGM3"/>
<keyword evidence="5 8" id="KW-0648">Protein biosynthesis</keyword>
<evidence type="ECO:0000256" key="7">
    <source>
        <dbReference type="ARBA" id="ARBA00049929"/>
    </source>
</evidence>
<keyword evidence="4 8" id="KW-0067">ATP-binding</keyword>
<feature type="binding site" evidence="8">
    <location>
        <begin position="10"/>
        <end position="12"/>
    </location>
    <ligand>
        <name>ATP</name>
        <dbReference type="ChEBI" id="CHEBI:30616"/>
    </ligand>
</feature>
<dbReference type="InterPro" id="IPR014729">
    <property type="entry name" value="Rossmann-like_a/b/a_fold"/>
</dbReference>
<dbReference type="InterPro" id="IPR002306">
    <property type="entry name" value="Trp-tRNA-ligase"/>
</dbReference>
<dbReference type="PANTHER" id="PTHR43766:SF1">
    <property type="entry name" value="TRYPTOPHAN--TRNA LIGASE, MITOCHONDRIAL"/>
    <property type="match status" value="1"/>
</dbReference>
<dbReference type="FunFam" id="1.10.240.10:FF:000002">
    <property type="entry name" value="Tryptophan--tRNA ligase"/>
    <property type="match status" value="1"/>
</dbReference>
<dbReference type="InterPro" id="IPR002305">
    <property type="entry name" value="aa-tRNA-synth_Ic"/>
</dbReference>
<gene>
    <name evidence="8 10" type="primary">trpS</name>
    <name evidence="10" type="ORF">COT89_00940</name>
</gene>
<evidence type="ECO:0000256" key="6">
    <source>
        <dbReference type="ARBA" id="ARBA00023146"/>
    </source>
</evidence>
<dbReference type="InterPro" id="IPR024109">
    <property type="entry name" value="Trp-tRNA-ligase_bac-type"/>
</dbReference>
<comment type="subcellular location">
    <subcellularLocation>
        <location evidence="8">Cytoplasm</location>
    </subcellularLocation>
</comment>
<keyword evidence="8" id="KW-0963">Cytoplasm</keyword>
<dbReference type="Proteomes" id="UP000231466">
    <property type="component" value="Unassembled WGS sequence"/>
</dbReference>
<dbReference type="Gene3D" id="1.10.240.10">
    <property type="entry name" value="Tyrosyl-Transfer RNA Synthetase"/>
    <property type="match status" value="1"/>
</dbReference>
<comment type="catalytic activity">
    <reaction evidence="7 8">
        <text>tRNA(Trp) + L-tryptophan + ATP = L-tryptophyl-tRNA(Trp) + AMP + diphosphate + H(+)</text>
        <dbReference type="Rhea" id="RHEA:24080"/>
        <dbReference type="Rhea" id="RHEA-COMP:9671"/>
        <dbReference type="Rhea" id="RHEA-COMP:9705"/>
        <dbReference type="ChEBI" id="CHEBI:15378"/>
        <dbReference type="ChEBI" id="CHEBI:30616"/>
        <dbReference type="ChEBI" id="CHEBI:33019"/>
        <dbReference type="ChEBI" id="CHEBI:57912"/>
        <dbReference type="ChEBI" id="CHEBI:78442"/>
        <dbReference type="ChEBI" id="CHEBI:78535"/>
        <dbReference type="ChEBI" id="CHEBI:456215"/>
        <dbReference type="EC" id="6.1.1.2"/>
    </reaction>
</comment>
<evidence type="ECO:0000256" key="4">
    <source>
        <dbReference type="ARBA" id="ARBA00022840"/>
    </source>
</evidence>
<evidence type="ECO:0000256" key="3">
    <source>
        <dbReference type="ARBA" id="ARBA00022741"/>
    </source>
</evidence>
<evidence type="ECO:0000313" key="10">
    <source>
        <dbReference type="EMBL" id="PIR98257.1"/>
    </source>
</evidence>
<feature type="short sequence motif" description="'KMSKS' region" evidence="8">
    <location>
        <begin position="193"/>
        <end position="197"/>
    </location>
</feature>
<feature type="binding site" evidence="8">
    <location>
        <begin position="193"/>
        <end position="197"/>
    </location>
    <ligand>
        <name>ATP</name>
        <dbReference type="ChEBI" id="CHEBI:30616"/>
    </ligand>
</feature>
<dbReference type="HAMAP" id="MF_00140_B">
    <property type="entry name" value="Trp_tRNA_synth_B"/>
    <property type="match status" value="1"/>
</dbReference>